<protein>
    <submittedName>
        <fullName evidence="1">Uncharacterized protein</fullName>
    </submittedName>
</protein>
<dbReference type="EMBL" id="JAAIIH010000023">
    <property type="protein sequence ID" value="NMN01322.1"/>
    <property type="molecule type" value="Genomic_DNA"/>
</dbReference>
<reference evidence="1 2" key="1">
    <citation type="submission" date="2020-02" db="EMBL/GenBank/DDBJ databases">
        <title>Characterization of phylogenetic diversity of novel bifidobacterial species isolated in Czech ZOOs.</title>
        <authorList>
            <person name="Lugli G.A."/>
            <person name="Vera N.B."/>
            <person name="Ventura M."/>
        </authorList>
    </citation>
    <scope>NUCLEOTIDE SEQUENCE [LARGE SCALE GENOMIC DNA]</scope>
    <source>
        <strain evidence="1 2">DSM 109958</strain>
    </source>
</reference>
<keyword evidence="2" id="KW-1185">Reference proteome</keyword>
<evidence type="ECO:0000313" key="1">
    <source>
        <dbReference type="EMBL" id="NMN01322.1"/>
    </source>
</evidence>
<proteinExistence type="predicted"/>
<dbReference type="RefSeq" id="WP_169276394.1">
    <property type="nucleotide sequence ID" value="NZ_JAAIIH010000023.1"/>
</dbReference>
<sequence length="81" mass="9215">MSAKTYRCSRCHRRYRDTAKDADLWNAVFRDGRMTGVLCPDCQTAGEDLEASVNDAMIDYSTTRLLPDGRAYASYRRTVKA</sequence>
<organism evidence="1 2">
    <name type="scientific">Bifidobacterium moraviense</name>
    <dbReference type="NCBI Taxonomy" id="2675323"/>
    <lineage>
        <taxon>Bacteria</taxon>
        <taxon>Bacillati</taxon>
        <taxon>Actinomycetota</taxon>
        <taxon>Actinomycetes</taxon>
        <taxon>Bifidobacteriales</taxon>
        <taxon>Bifidobacteriaceae</taxon>
        <taxon>Bifidobacterium</taxon>
    </lineage>
</organism>
<name>A0A7Y0F567_9BIFI</name>
<comment type="caution">
    <text evidence="1">The sequence shown here is derived from an EMBL/GenBank/DDBJ whole genome shotgun (WGS) entry which is preliminary data.</text>
</comment>
<dbReference type="AlphaFoldDB" id="A0A7Y0F567"/>
<dbReference type="Proteomes" id="UP000588277">
    <property type="component" value="Unassembled WGS sequence"/>
</dbReference>
<evidence type="ECO:0000313" key="2">
    <source>
        <dbReference type="Proteomes" id="UP000588277"/>
    </source>
</evidence>
<accession>A0A7Y0F567</accession>
<gene>
    <name evidence="1" type="ORF">G1C96_1911</name>
</gene>